<evidence type="ECO:0000313" key="2">
    <source>
        <dbReference type="Proteomes" id="UP000019141"/>
    </source>
</evidence>
<accession>W4LDW4</accession>
<dbReference type="Pfam" id="PF13366">
    <property type="entry name" value="PDDEXK_3"/>
    <property type="match status" value="1"/>
</dbReference>
<reference evidence="1 2" key="1">
    <citation type="journal article" date="2014" name="Nature">
        <title>An environmental bacterial taxon with a large and distinct metabolic repertoire.</title>
        <authorList>
            <person name="Wilson M.C."/>
            <person name="Mori T."/>
            <person name="Ruckert C."/>
            <person name="Uria A.R."/>
            <person name="Helf M.J."/>
            <person name="Takada K."/>
            <person name="Gernert C."/>
            <person name="Steffens U.A."/>
            <person name="Heycke N."/>
            <person name="Schmitt S."/>
            <person name="Rinke C."/>
            <person name="Helfrich E.J."/>
            <person name="Brachmann A.O."/>
            <person name="Gurgui C."/>
            <person name="Wakimoto T."/>
            <person name="Kracht M."/>
            <person name="Crusemann M."/>
            <person name="Hentschel U."/>
            <person name="Abe I."/>
            <person name="Matsunaga S."/>
            <person name="Kalinowski J."/>
            <person name="Takeyama H."/>
            <person name="Piel J."/>
        </authorList>
    </citation>
    <scope>NUCLEOTIDE SEQUENCE [LARGE SCALE GENOMIC DNA]</scope>
    <source>
        <strain evidence="2">TSY1</strain>
    </source>
</reference>
<evidence type="ECO:0000313" key="1">
    <source>
        <dbReference type="EMBL" id="ETW95516.1"/>
    </source>
</evidence>
<dbReference type="EMBL" id="AZHW01000907">
    <property type="protein sequence ID" value="ETW95516.1"/>
    <property type="molecule type" value="Genomic_DNA"/>
</dbReference>
<dbReference type="AlphaFoldDB" id="W4LDW4"/>
<sequence>MVNELLHGQEVYAIIGAAIEVHKELGTGFLEAVYQEALELELHERKIPFEAQKTLNIRYKERALKKTYVADIVCYDCIIVELKALDRLSGSEAAQILNYLKATGLPVGLLINFGSHGKLQWKRFARSLTS</sequence>
<dbReference type="HOGENOM" id="CLU_134960_0_0_7"/>
<organism evidence="1 2">
    <name type="scientific">Entotheonella factor</name>
    <dbReference type="NCBI Taxonomy" id="1429438"/>
    <lineage>
        <taxon>Bacteria</taxon>
        <taxon>Pseudomonadati</taxon>
        <taxon>Nitrospinota/Tectimicrobiota group</taxon>
        <taxon>Candidatus Tectimicrobiota</taxon>
        <taxon>Candidatus Entotheonellia</taxon>
        <taxon>Candidatus Entotheonellales</taxon>
        <taxon>Candidatus Entotheonellaceae</taxon>
        <taxon>Candidatus Entotheonella</taxon>
    </lineage>
</organism>
<keyword evidence="2" id="KW-1185">Reference proteome</keyword>
<name>W4LDW4_ENTF1</name>
<dbReference type="NCBIfam" id="TIGR04256">
    <property type="entry name" value="GxxExxY"/>
    <property type="match status" value="1"/>
</dbReference>
<dbReference type="InterPro" id="IPR026350">
    <property type="entry name" value="GxxExxY"/>
</dbReference>
<proteinExistence type="predicted"/>
<gene>
    <name evidence="1" type="ORF">ETSY1_30305</name>
</gene>
<dbReference type="Proteomes" id="UP000019141">
    <property type="component" value="Unassembled WGS sequence"/>
</dbReference>
<protein>
    <submittedName>
        <fullName evidence="1">NADH:ubiquinone oxidoreductase subunit 5</fullName>
    </submittedName>
</protein>
<comment type="caution">
    <text evidence="1">The sequence shown here is derived from an EMBL/GenBank/DDBJ whole genome shotgun (WGS) entry which is preliminary data.</text>
</comment>